<proteinExistence type="inferred from homology"/>
<feature type="transmembrane region" description="Helical" evidence="7">
    <location>
        <begin position="77"/>
        <end position="96"/>
    </location>
</feature>
<protein>
    <recommendedName>
        <fullName evidence="10">Major facilitator superfamily (MFS) profile domain-containing protein</fullName>
    </recommendedName>
</protein>
<feature type="transmembrane region" description="Helical" evidence="7">
    <location>
        <begin position="232"/>
        <end position="255"/>
    </location>
</feature>
<dbReference type="GO" id="GO:0022857">
    <property type="term" value="F:transmembrane transporter activity"/>
    <property type="evidence" value="ECO:0007669"/>
    <property type="project" value="InterPro"/>
</dbReference>
<evidence type="ECO:0000256" key="1">
    <source>
        <dbReference type="ARBA" id="ARBA00004141"/>
    </source>
</evidence>
<dbReference type="GeneID" id="63753533"/>
<keyword evidence="6 7" id="KW-0472">Membrane</keyword>
<dbReference type="PANTHER" id="PTHR23501:SF107">
    <property type="entry name" value="TRANSPORTER, PUTATIVE (AFU_ORTHOLOGUE AFUA_7G04730)-RELATED"/>
    <property type="match status" value="1"/>
</dbReference>
<dbReference type="OrthoDB" id="4078873at2759"/>
<dbReference type="GO" id="GO:0005886">
    <property type="term" value="C:plasma membrane"/>
    <property type="evidence" value="ECO:0007669"/>
    <property type="project" value="TreeGrafter"/>
</dbReference>
<accession>A0A1L9RMI7</accession>
<dbReference type="EMBL" id="KV878212">
    <property type="protein sequence ID" value="OJJ36122.1"/>
    <property type="molecule type" value="Genomic_DNA"/>
</dbReference>
<evidence type="ECO:0000256" key="6">
    <source>
        <dbReference type="ARBA" id="ARBA00023136"/>
    </source>
</evidence>
<evidence type="ECO:0000256" key="2">
    <source>
        <dbReference type="ARBA" id="ARBA00008335"/>
    </source>
</evidence>
<feature type="transmembrane region" description="Helical" evidence="7">
    <location>
        <begin position="145"/>
        <end position="166"/>
    </location>
</feature>
<dbReference type="VEuPathDB" id="FungiDB:ASPWEDRAFT_51976"/>
<feature type="transmembrane region" description="Helical" evidence="7">
    <location>
        <begin position="356"/>
        <end position="378"/>
    </location>
</feature>
<dbReference type="Pfam" id="PF07690">
    <property type="entry name" value="MFS_1"/>
    <property type="match status" value="1"/>
</dbReference>
<dbReference type="InterPro" id="IPR011701">
    <property type="entry name" value="MFS"/>
</dbReference>
<feature type="transmembrane region" description="Helical" evidence="7">
    <location>
        <begin position="560"/>
        <end position="582"/>
    </location>
</feature>
<sequence length="597" mass="65758">MGITDLVRGRNDARLAQNVVGSDFHDLKYEVKVESNGDGVGLESSQPGNENEITQGAHLGVQKAEAAALAWTKKTAYITYALIWLGFFMLALQSSISSNVIHNAYASFEAAPEVSTANILSSVISGIVKLPAARLLTIWGRTEGFLLFVAVYLLGLVILACCNNPSSYAAGYVLYWVGYDAIFLILDVFMADTSGLRNRAFAFGFASTPFICTAFTGPMAAQSFIKHANWRWAYGTFAIVMPFVFAPLAITFKFYQRKAERMYIYERGSSGRTLWESLMYYIHEFDIIGALLLISAFVLLLLPFSLASEGRAQYKSAAFISMIVIGFCLFFVFAAWEKYGARTHFIQYELFRQRTVLGACCLAGCLFFSYYAWELYFYNFLMVVYGLDVSMAGYMGQIYNVGSCMWSAVFGVIVYITKQFKYTCLFFGMPLILLGAGLMIHFRVPDGNIGYIVMCQIFIAFAGGTMVIGADMAVMSAADREGVPMMLSMIGLFSSLGGAIGSAVAAAIFTNTFPSALHNALPAGDKSDYMRIYQGGYIAQLDYPVGSPIRTAIMSAYGTYMKYGCISAVAVMSLGIPCIAAWRNYRVDKKQNKGEMM</sequence>
<evidence type="ECO:0000313" key="9">
    <source>
        <dbReference type="Proteomes" id="UP000184383"/>
    </source>
</evidence>
<feature type="transmembrane region" description="Helical" evidence="7">
    <location>
        <begin position="449"/>
        <end position="474"/>
    </location>
</feature>
<evidence type="ECO:0000256" key="7">
    <source>
        <dbReference type="SAM" id="Phobius"/>
    </source>
</evidence>
<dbReference type="AlphaFoldDB" id="A0A1L9RMI7"/>
<name>A0A1L9RMI7_ASPWE</name>
<keyword evidence="3" id="KW-0813">Transport</keyword>
<feature type="transmembrane region" description="Helical" evidence="7">
    <location>
        <begin position="318"/>
        <end position="336"/>
    </location>
</feature>
<dbReference type="InterPro" id="IPR036259">
    <property type="entry name" value="MFS_trans_sf"/>
</dbReference>
<gene>
    <name evidence="8" type="ORF">ASPWEDRAFT_51976</name>
</gene>
<evidence type="ECO:0000256" key="5">
    <source>
        <dbReference type="ARBA" id="ARBA00022989"/>
    </source>
</evidence>
<feature type="transmembrane region" description="Helical" evidence="7">
    <location>
        <begin position="172"/>
        <end position="189"/>
    </location>
</feature>
<dbReference type="PANTHER" id="PTHR23501">
    <property type="entry name" value="MAJOR FACILITATOR SUPERFAMILY"/>
    <property type="match status" value="1"/>
</dbReference>
<dbReference type="SUPFAM" id="SSF103473">
    <property type="entry name" value="MFS general substrate transporter"/>
    <property type="match status" value="1"/>
</dbReference>
<keyword evidence="4 7" id="KW-0812">Transmembrane</keyword>
<organism evidence="8 9">
    <name type="scientific">Aspergillus wentii DTO 134E9</name>
    <dbReference type="NCBI Taxonomy" id="1073089"/>
    <lineage>
        <taxon>Eukaryota</taxon>
        <taxon>Fungi</taxon>
        <taxon>Dikarya</taxon>
        <taxon>Ascomycota</taxon>
        <taxon>Pezizomycotina</taxon>
        <taxon>Eurotiomycetes</taxon>
        <taxon>Eurotiomycetidae</taxon>
        <taxon>Eurotiales</taxon>
        <taxon>Aspergillaceae</taxon>
        <taxon>Aspergillus</taxon>
        <taxon>Aspergillus subgen. Cremei</taxon>
    </lineage>
</organism>
<keyword evidence="5 7" id="KW-1133">Transmembrane helix</keyword>
<feature type="transmembrane region" description="Helical" evidence="7">
    <location>
        <begin position="116"/>
        <end position="133"/>
    </location>
</feature>
<evidence type="ECO:0000256" key="4">
    <source>
        <dbReference type="ARBA" id="ARBA00022692"/>
    </source>
</evidence>
<evidence type="ECO:0000313" key="8">
    <source>
        <dbReference type="EMBL" id="OJJ36122.1"/>
    </source>
</evidence>
<comment type="similarity">
    <text evidence="2">Belongs to the major facilitator superfamily.</text>
</comment>
<dbReference type="Gene3D" id="1.20.1250.20">
    <property type="entry name" value="MFS general substrate transporter like domains"/>
    <property type="match status" value="2"/>
</dbReference>
<dbReference type="Proteomes" id="UP000184383">
    <property type="component" value="Unassembled WGS sequence"/>
</dbReference>
<evidence type="ECO:0008006" key="10">
    <source>
        <dbReference type="Google" id="ProtNLM"/>
    </source>
</evidence>
<feature type="transmembrane region" description="Helical" evidence="7">
    <location>
        <begin position="486"/>
        <end position="509"/>
    </location>
</feature>
<comment type="subcellular location">
    <subcellularLocation>
        <location evidence="1">Membrane</location>
        <topology evidence="1">Multi-pass membrane protein</topology>
    </subcellularLocation>
</comment>
<feature type="transmembrane region" description="Helical" evidence="7">
    <location>
        <begin position="287"/>
        <end position="306"/>
    </location>
</feature>
<dbReference type="RefSeq" id="XP_040689798.1">
    <property type="nucleotide sequence ID" value="XM_040837685.1"/>
</dbReference>
<feature type="transmembrane region" description="Helical" evidence="7">
    <location>
        <begin position="201"/>
        <end position="220"/>
    </location>
</feature>
<reference evidence="9" key="1">
    <citation type="journal article" date="2017" name="Genome Biol.">
        <title>Comparative genomics reveals high biological diversity and specific adaptations in the industrially and medically important fungal genus Aspergillus.</title>
        <authorList>
            <person name="de Vries R.P."/>
            <person name="Riley R."/>
            <person name="Wiebenga A."/>
            <person name="Aguilar-Osorio G."/>
            <person name="Amillis S."/>
            <person name="Uchima C.A."/>
            <person name="Anderluh G."/>
            <person name="Asadollahi M."/>
            <person name="Askin M."/>
            <person name="Barry K."/>
            <person name="Battaglia E."/>
            <person name="Bayram O."/>
            <person name="Benocci T."/>
            <person name="Braus-Stromeyer S.A."/>
            <person name="Caldana C."/>
            <person name="Canovas D."/>
            <person name="Cerqueira G.C."/>
            <person name="Chen F."/>
            <person name="Chen W."/>
            <person name="Choi C."/>
            <person name="Clum A."/>
            <person name="Dos Santos R.A."/>
            <person name="Damasio A.R."/>
            <person name="Diallinas G."/>
            <person name="Emri T."/>
            <person name="Fekete E."/>
            <person name="Flipphi M."/>
            <person name="Freyberg S."/>
            <person name="Gallo A."/>
            <person name="Gournas C."/>
            <person name="Habgood R."/>
            <person name="Hainaut M."/>
            <person name="Harispe M.L."/>
            <person name="Henrissat B."/>
            <person name="Hilden K.S."/>
            <person name="Hope R."/>
            <person name="Hossain A."/>
            <person name="Karabika E."/>
            <person name="Karaffa L."/>
            <person name="Karanyi Z."/>
            <person name="Krasevec N."/>
            <person name="Kuo A."/>
            <person name="Kusch H."/>
            <person name="LaButti K."/>
            <person name="Lagendijk E.L."/>
            <person name="Lapidus A."/>
            <person name="Levasseur A."/>
            <person name="Lindquist E."/>
            <person name="Lipzen A."/>
            <person name="Logrieco A.F."/>
            <person name="MacCabe A."/>
            <person name="Maekelae M.R."/>
            <person name="Malavazi I."/>
            <person name="Melin P."/>
            <person name="Meyer V."/>
            <person name="Mielnichuk N."/>
            <person name="Miskei M."/>
            <person name="Molnar A.P."/>
            <person name="Mule G."/>
            <person name="Ngan C.Y."/>
            <person name="Orejas M."/>
            <person name="Orosz E."/>
            <person name="Ouedraogo J.P."/>
            <person name="Overkamp K.M."/>
            <person name="Park H.-S."/>
            <person name="Perrone G."/>
            <person name="Piumi F."/>
            <person name="Punt P.J."/>
            <person name="Ram A.F."/>
            <person name="Ramon A."/>
            <person name="Rauscher S."/>
            <person name="Record E."/>
            <person name="Riano-Pachon D.M."/>
            <person name="Robert V."/>
            <person name="Roehrig J."/>
            <person name="Ruller R."/>
            <person name="Salamov A."/>
            <person name="Salih N.S."/>
            <person name="Samson R.A."/>
            <person name="Sandor E."/>
            <person name="Sanguinetti M."/>
            <person name="Schuetze T."/>
            <person name="Sepcic K."/>
            <person name="Shelest E."/>
            <person name="Sherlock G."/>
            <person name="Sophianopoulou V."/>
            <person name="Squina F.M."/>
            <person name="Sun H."/>
            <person name="Susca A."/>
            <person name="Todd R.B."/>
            <person name="Tsang A."/>
            <person name="Unkles S.E."/>
            <person name="van de Wiele N."/>
            <person name="van Rossen-Uffink D."/>
            <person name="Oliveira J.V."/>
            <person name="Vesth T.C."/>
            <person name="Visser J."/>
            <person name="Yu J.-H."/>
            <person name="Zhou M."/>
            <person name="Andersen M.R."/>
            <person name="Archer D.B."/>
            <person name="Baker S.E."/>
            <person name="Benoit I."/>
            <person name="Brakhage A.A."/>
            <person name="Braus G.H."/>
            <person name="Fischer R."/>
            <person name="Frisvad J.C."/>
            <person name="Goldman G.H."/>
            <person name="Houbraken J."/>
            <person name="Oakley B."/>
            <person name="Pocsi I."/>
            <person name="Scazzocchio C."/>
            <person name="Seiboth B."/>
            <person name="vanKuyk P.A."/>
            <person name="Wortman J."/>
            <person name="Dyer P.S."/>
            <person name="Grigoriev I.V."/>
        </authorList>
    </citation>
    <scope>NUCLEOTIDE SEQUENCE [LARGE SCALE GENOMIC DNA]</scope>
    <source>
        <strain evidence="9">DTO 134E9</strain>
    </source>
</reference>
<dbReference type="FunFam" id="1.20.1250.20:FF:000284">
    <property type="entry name" value="Siderophore iron transporter mirB"/>
    <property type="match status" value="1"/>
</dbReference>
<feature type="transmembrane region" description="Helical" evidence="7">
    <location>
        <begin position="398"/>
        <end position="417"/>
    </location>
</feature>
<keyword evidence="9" id="KW-1185">Reference proteome</keyword>
<evidence type="ECO:0000256" key="3">
    <source>
        <dbReference type="ARBA" id="ARBA00022448"/>
    </source>
</evidence>
<feature type="transmembrane region" description="Helical" evidence="7">
    <location>
        <begin position="424"/>
        <end position="443"/>
    </location>
</feature>